<evidence type="ECO:0000259" key="1">
    <source>
        <dbReference type="Pfam" id="PF08765"/>
    </source>
</evidence>
<dbReference type="InterPro" id="IPR049739">
    <property type="entry name" value="YraL-like"/>
</dbReference>
<dbReference type="Gene3D" id="1.10.10.60">
    <property type="entry name" value="Homeodomain-like"/>
    <property type="match status" value="1"/>
</dbReference>
<sequence length="92" mass="10747">MGYVKATDVLPQDLLDRIQNYIDGEYIYIPRKTENRKAWGEKTNTKAENLIRNMGIYSDYLNGVTVDELSEKYFLSPKSIQRIILTIQSEKK</sequence>
<dbReference type="InterPro" id="IPR052411">
    <property type="entry name" value="c-mor_Regulatory_Protein"/>
</dbReference>
<dbReference type="NCBIfam" id="NF040785">
    <property type="entry name" value="CD3324_fam"/>
    <property type="match status" value="1"/>
</dbReference>
<keyword evidence="3" id="KW-1185">Reference proteome</keyword>
<feature type="domain" description="Mor transcription activator" evidence="1">
    <location>
        <begin position="11"/>
        <end position="90"/>
    </location>
</feature>
<accession>A0A239J883</accession>
<name>A0A239J883_9FIRM</name>
<dbReference type="SUPFAM" id="SSF46689">
    <property type="entry name" value="Homeodomain-like"/>
    <property type="match status" value="1"/>
</dbReference>
<organism evidence="2 3">
    <name type="scientific">Anaerovirgula multivorans</name>
    <dbReference type="NCBI Taxonomy" id="312168"/>
    <lineage>
        <taxon>Bacteria</taxon>
        <taxon>Bacillati</taxon>
        <taxon>Bacillota</taxon>
        <taxon>Clostridia</taxon>
        <taxon>Peptostreptococcales</taxon>
        <taxon>Natronincolaceae</taxon>
        <taxon>Anaerovirgula</taxon>
    </lineage>
</organism>
<dbReference type="OrthoDB" id="9800398at2"/>
<protein>
    <submittedName>
        <fullName evidence="2">Mor transcription activator family protein</fullName>
    </submittedName>
</protein>
<evidence type="ECO:0000313" key="3">
    <source>
        <dbReference type="Proteomes" id="UP000198304"/>
    </source>
</evidence>
<dbReference type="RefSeq" id="WP_089284897.1">
    <property type="nucleotide sequence ID" value="NZ_FZOJ01000034.1"/>
</dbReference>
<dbReference type="PANTHER" id="PTHR37812:SF1">
    <property type="entry name" value="MU-LIKE PROPHAGE FLUMU PROTEIN C"/>
    <property type="match status" value="1"/>
</dbReference>
<proteinExistence type="predicted"/>
<dbReference type="Pfam" id="PF08765">
    <property type="entry name" value="Mor"/>
    <property type="match status" value="1"/>
</dbReference>
<evidence type="ECO:0000313" key="2">
    <source>
        <dbReference type="EMBL" id="SNT02206.1"/>
    </source>
</evidence>
<gene>
    <name evidence="2" type="ORF">SAMN05446037_10343</name>
</gene>
<dbReference type="AlphaFoldDB" id="A0A239J883"/>
<dbReference type="EMBL" id="FZOJ01000034">
    <property type="protein sequence ID" value="SNT02206.1"/>
    <property type="molecule type" value="Genomic_DNA"/>
</dbReference>
<dbReference type="InterPro" id="IPR009057">
    <property type="entry name" value="Homeodomain-like_sf"/>
</dbReference>
<dbReference type="PANTHER" id="PTHR37812">
    <property type="entry name" value="MU-LIKE PROPHAGE FLUMU PROTEIN C"/>
    <property type="match status" value="1"/>
</dbReference>
<dbReference type="Proteomes" id="UP000198304">
    <property type="component" value="Unassembled WGS sequence"/>
</dbReference>
<dbReference type="InterPro" id="IPR014875">
    <property type="entry name" value="Mor_transcription_activator"/>
</dbReference>
<reference evidence="2 3" key="1">
    <citation type="submission" date="2017-06" db="EMBL/GenBank/DDBJ databases">
        <authorList>
            <person name="Kim H.J."/>
            <person name="Triplett B.A."/>
        </authorList>
    </citation>
    <scope>NUCLEOTIDE SEQUENCE [LARGE SCALE GENOMIC DNA]</scope>
    <source>
        <strain evidence="2 3">SCA</strain>
    </source>
</reference>